<dbReference type="RefSeq" id="WP_079684828.1">
    <property type="nucleotide sequence ID" value="NZ_FUZU01000001.1"/>
</dbReference>
<dbReference type="Gene3D" id="1.20.1540.10">
    <property type="entry name" value="Rhomboid-like"/>
    <property type="match status" value="1"/>
</dbReference>
<feature type="transmembrane region" description="Helical" evidence="5">
    <location>
        <begin position="161"/>
        <end position="179"/>
    </location>
</feature>
<organism evidence="7 8">
    <name type="scientific">Ohtaekwangia koreensis</name>
    <dbReference type="NCBI Taxonomy" id="688867"/>
    <lineage>
        <taxon>Bacteria</taxon>
        <taxon>Pseudomonadati</taxon>
        <taxon>Bacteroidota</taxon>
        <taxon>Cytophagia</taxon>
        <taxon>Cytophagales</taxon>
        <taxon>Fulvivirgaceae</taxon>
        <taxon>Ohtaekwangia</taxon>
    </lineage>
</organism>
<dbReference type="Proteomes" id="UP000190961">
    <property type="component" value="Unassembled WGS sequence"/>
</dbReference>
<evidence type="ECO:0000256" key="5">
    <source>
        <dbReference type="SAM" id="Phobius"/>
    </source>
</evidence>
<keyword evidence="8" id="KW-1185">Reference proteome</keyword>
<dbReference type="STRING" id="688867.SAMN05660236_0178"/>
<reference evidence="7 8" key="1">
    <citation type="submission" date="2017-02" db="EMBL/GenBank/DDBJ databases">
        <authorList>
            <person name="Peterson S.W."/>
        </authorList>
    </citation>
    <scope>NUCLEOTIDE SEQUENCE [LARGE SCALE GENOMIC DNA]</scope>
    <source>
        <strain evidence="7 8">DSM 25262</strain>
    </source>
</reference>
<dbReference type="SUPFAM" id="SSF144091">
    <property type="entry name" value="Rhomboid-like"/>
    <property type="match status" value="1"/>
</dbReference>
<dbReference type="GO" id="GO:0004252">
    <property type="term" value="F:serine-type endopeptidase activity"/>
    <property type="evidence" value="ECO:0007669"/>
    <property type="project" value="InterPro"/>
</dbReference>
<evidence type="ECO:0000259" key="6">
    <source>
        <dbReference type="Pfam" id="PF01694"/>
    </source>
</evidence>
<dbReference type="PANTHER" id="PTHR43066">
    <property type="entry name" value="RHOMBOID-RELATED PROTEIN"/>
    <property type="match status" value="1"/>
</dbReference>
<keyword evidence="7" id="KW-0645">Protease</keyword>
<feature type="domain" description="Peptidase S54 rhomboid" evidence="6">
    <location>
        <begin position="62"/>
        <end position="201"/>
    </location>
</feature>
<evidence type="ECO:0000256" key="3">
    <source>
        <dbReference type="ARBA" id="ARBA00022989"/>
    </source>
</evidence>
<comment type="subcellular location">
    <subcellularLocation>
        <location evidence="1">Membrane</location>
        <topology evidence="1">Multi-pass membrane protein</topology>
    </subcellularLocation>
</comment>
<dbReference type="GO" id="GO:0016020">
    <property type="term" value="C:membrane"/>
    <property type="evidence" value="ECO:0007669"/>
    <property type="project" value="UniProtKB-SubCell"/>
</dbReference>
<dbReference type="InterPro" id="IPR022764">
    <property type="entry name" value="Peptidase_S54_rhomboid_dom"/>
</dbReference>
<evidence type="ECO:0000256" key="2">
    <source>
        <dbReference type="ARBA" id="ARBA00022692"/>
    </source>
</evidence>
<dbReference type="GO" id="GO:0006508">
    <property type="term" value="P:proteolysis"/>
    <property type="evidence" value="ECO:0007669"/>
    <property type="project" value="UniProtKB-KW"/>
</dbReference>
<evidence type="ECO:0000256" key="4">
    <source>
        <dbReference type="ARBA" id="ARBA00023136"/>
    </source>
</evidence>
<feature type="transmembrane region" description="Helical" evidence="5">
    <location>
        <begin position="65"/>
        <end position="89"/>
    </location>
</feature>
<keyword evidence="3 5" id="KW-1133">Transmembrane helix</keyword>
<keyword evidence="2 5" id="KW-0812">Transmembrane</keyword>
<evidence type="ECO:0000313" key="8">
    <source>
        <dbReference type="Proteomes" id="UP000190961"/>
    </source>
</evidence>
<keyword evidence="4 5" id="KW-0472">Membrane</keyword>
<dbReference type="PANTHER" id="PTHR43066:SF11">
    <property type="entry name" value="PEPTIDASE S54 RHOMBOID DOMAIN-CONTAINING PROTEIN"/>
    <property type="match status" value="1"/>
</dbReference>
<dbReference type="InterPro" id="IPR035952">
    <property type="entry name" value="Rhomboid-like_sf"/>
</dbReference>
<accession>A0A1T5IMJ2</accession>
<sequence length="213" mass="23895">MFRLTPVVRSIIIINVIVFVAQMIAPRMDFSACFGGLEYAYQNDVITGFLSMWNTRTDCFKPYQLFTYMFVHGGFTHIFFNMLSLAFMGPMLESHWGTKRFTMFYMVTGIGAGVFNIIVDLFFGVGTFGIMMGASGAIYGILMGFGMIFPNMEIMLLIPPIPIKAKYLVLILGGLNFFMDRSGNVAHFAHLGGVIFAFLLISAWRKQGGNDWS</sequence>
<evidence type="ECO:0000256" key="1">
    <source>
        <dbReference type="ARBA" id="ARBA00004141"/>
    </source>
</evidence>
<name>A0A1T5IMJ2_9BACT</name>
<dbReference type="AlphaFoldDB" id="A0A1T5IMJ2"/>
<protein>
    <submittedName>
        <fullName evidence="7">Membrane associated serine protease, rhomboid family</fullName>
    </submittedName>
</protein>
<gene>
    <name evidence="7" type="ORF">SAMN05660236_0178</name>
</gene>
<dbReference type="EMBL" id="FUZU01000001">
    <property type="protein sequence ID" value="SKC40377.1"/>
    <property type="molecule type" value="Genomic_DNA"/>
</dbReference>
<feature type="transmembrane region" description="Helical" evidence="5">
    <location>
        <begin position="101"/>
        <end position="123"/>
    </location>
</feature>
<proteinExistence type="predicted"/>
<evidence type="ECO:0000313" key="7">
    <source>
        <dbReference type="EMBL" id="SKC40377.1"/>
    </source>
</evidence>
<dbReference type="Pfam" id="PF01694">
    <property type="entry name" value="Rhomboid"/>
    <property type="match status" value="1"/>
</dbReference>
<feature type="transmembrane region" description="Helical" evidence="5">
    <location>
        <begin position="185"/>
        <end position="204"/>
    </location>
</feature>
<feature type="transmembrane region" description="Helical" evidence="5">
    <location>
        <begin position="129"/>
        <end position="149"/>
    </location>
</feature>
<feature type="transmembrane region" description="Helical" evidence="5">
    <location>
        <begin position="7"/>
        <end position="25"/>
    </location>
</feature>
<keyword evidence="7" id="KW-0378">Hydrolase</keyword>
<dbReference type="OrthoDB" id="9807874at2"/>